<evidence type="ECO:0000313" key="3">
    <source>
        <dbReference type="Proteomes" id="UP000612746"/>
    </source>
</evidence>
<gene>
    <name evidence="2" type="ORF">INT44_002122</name>
</gene>
<name>A0A8H7UKQ7_9FUNG</name>
<proteinExistence type="predicted"/>
<dbReference type="PANTHER" id="PTHR31964:SF113">
    <property type="entry name" value="USPA DOMAIN-CONTAINING PROTEIN"/>
    <property type="match status" value="1"/>
</dbReference>
<dbReference type="InterPro" id="IPR006016">
    <property type="entry name" value="UspA"/>
</dbReference>
<dbReference type="SUPFAM" id="SSF52402">
    <property type="entry name" value="Adenine nucleotide alpha hydrolases-like"/>
    <property type="match status" value="1"/>
</dbReference>
<dbReference type="EMBL" id="JAEPRA010000005">
    <property type="protein sequence ID" value="KAG2185332.1"/>
    <property type="molecule type" value="Genomic_DNA"/>
</dbReference>
<sequence length="343" mass="37903">MAEIENHAPQRNSIRFDDGTDFRTLASLDGSTINNDVPHNSNRRRSIDAHLRRKILIAYDNSEFSQKMFEWSLAQVLRSENDHVILATVLDVQESTYFHRNWGADSNAGFRGSARRLSISESDQATLKLKPLVERLVQRGMTAQIHILKGDPKHEIVRISNEIGADMLVIGSRGLGAVKRLTMGSVSDFCVRNAECPVIVSPQNEVVQLVGYVHSSLTIITTQYPTQAIALTAVIPATEVIEQLGRGTETNLGTQTSGGMTSDPSHHLFSGAGVMEGAGDNGIKHTGNQQRRTSMGFGNDGYGGTSFQRLDQHRRSSLDKAQEFQQQYAKDSLADTFKSWFTK</sequence>
<accession>A0A8H7UKQ7</accession>
<protein>
    <recommendedName>
        <fullName evidence="1">UspA domain-containing protein</fullName>
    </recommendedName>
</protein>
<feature type="domain" description="UspA" evidence="1">
    <location>
        <begin position="53"/>
        <end position="201"/>
    </location>
</feature>
<comment type="caution">
    <text evidence="2">The sequence shown here is derived from an EMBL/GenBank/DDBJ whole genome shotgun (WGS) entry which is preliminary data.</text>
</comment>
<evidence type="ECO:0000259" key="1">
    <source>
        <dbReference type="Pfam" id="PF00582"/>
    </source>
</evidence>
<dbReference type="InterPro" id="IPR006015">
    <property type="entry name" value="Universal_stress_UspA"/>
</dbReference>
<dbReference type="PANTHER" id="PTHR31964">
    <property type="entry name" value="ADENINE NUCLEOTIDE ALPHA HYDROLASES-LIKE SUPERFAMILY PROTEIN"/>
    <property type="match status" value="1"/>
</dbReference>
<dbReference type="CDD" id="cd23659">
    <property type="entry name" value="USP_At3g01520-like"/>
    <property type="match status" value="1"/>
</dbReference>
<keyword evidence="3" id="KW-1185">Reference proteome</keyword>
<dbReference type="OrthoDB" id="843225at2759"/>
<dbReference type="InterPro" id="IPR014729">
    <property type="entry name" value="Rossmann-like_a/b/a_fold"/>
</dbReference>
<dbReference type="Proteomes" id="UP000612746">
    <property type="component" value="Unassembled WGS sequence"/>
</dbReference>
<dbReference type="Gene3D" id="3.40.50.620">
    <property type="entry name" value="HUPs"/>
    <property type="match status" value="1"/>
</dbReference>
<organism evidence="2 3">
    <name type="scientific">Umbelopsis vinacea</name>
    <dbReference type="NCBI Taxonomy" id="44442"/>
    <lineage>
        <taxon>Eukaryota</taxon>
        <taxon>Fungi</taxon>
        <taxon>Fungi incertae sedis</taxon>
        <taxon>Mucoromycota</taxon>
        <taxon>Mucoromycotina</taxon>
        <taxon>Umbelopsidomycetes</taxon>
        <taxon>Umbelopsidales</taxon>
        <taxon>Umbelopsidaceae</taxon>
        <taxon>Umbelopsis</taxon>
    </lineage>
</organism>
<dbReference type="Pfam" id="PF00582">
    <property type="entry name" value="Usp"/>
    <property type="match status" value="1"/>
</dbReference>
<reference evidence="2" key="1">
    <citation type="submission" date="2020-12" db="EMBL/GenBank/DDBJ databases">
        <title>Metabolic potential, ecology and presence of endohyphal bacteria is reflected in genomic diversity of Mucoromycotina.</title>
        <authorList>
            <person name="Muszewska A."/>
            <person name="Okrasinska A."/>
            <person name="Steczkiewicz K."/>
            <person name="Drgas O."/>
            <person name="Orlowska M."/>
            <person name="Perlinska-Lenart U."/>
            <person name="Aleksandrzak-Piekarczyk T."/>
            <person name="Szatraj K."/>
            <person name="Zielenkiewicz U."/>
            <person name="Pilsyk S."/>
            <person name="Malc E."/>
            <person name="Mieczkowski P."/>
            <person name="Kruszewska J.S."/>
            <person name="Biernat P."/>
            <person name="Pawlowska J."/>
        </authorList>
    </citation>
    <scope>NUCLEOTIDE SEQUENCE</scope>
    <source>
        <strain evidence="2">WA0000051536</strain>
    </source>
</reference>
<evidence type="ECO:0000313" key="2">
    <source>
        <dbReference type="EMBL" id="KAG2185332.1"/>
    </source>
</evidence>
<dbReference type="AlphaFoldDB" id="A0A8H7UKQ7"/>
<dbReference type="PRINTS" id="PR01438">
    <property type="entry name" value="UNVRSLSTRESS"/>
</dbReference>